<comment type="caution">
    <text evidence="1">The sequence shown here is derived from an EMBL/GenBank/DDBJ whole genome shotgun (WGS) entry which is preliminary data.</text>
</comment>
<evidence type="ECO:0000313" key="1">
    <source>
        <dbReference type="EMBL" id="KAG8470629.1"/>
    </source>
</evidence>
<sequence>MVRRLAPADVLDLDLAVADPAERLVKGLVEAGARVSRARERQLTWELERELLLLRLVSSAASASGGARTGGGPSDVHSVAAMRERARALHSAHYAPAPRGADMHGRQTLSIGKQPQTNPADVLLRRLEARAAQGASGNSAHERIGANVQCTSTAWSAALYELRPGHVWYRADVSARFAPNLDALSGAPRGG</sequence>
<proteinExistence type="predicted"/>
<gene>
    <name evidence="1" type="ORF">KFE25_009050</name>
</gene>
<reference evidence="1" key="1">
    <citation type="submission" date="2021-05" db="EMBL/GenBank/DDBJ databases">
        <title>The genome of the haptophyte Pavlova lutheri (Diacronema luteri, Pavlovales) - a model for lipid biosynthesis in eukaryotic algae.</title>
        <authorList>
            <person name="Hulatt C.J."/>
            <person name="Posewitz M.C."/>
        </authorList>
    </citation>
    <scope>NUCLEOTIDE SEQUENCE</scope>
    <source>
        <strain evidence="1">NIVA-4/92</strain>
    </source>
</reference>
<dbReference type="EMBL" id="JAGTXO010000001">
    <property type="protein sequence ID" value="KAG8470629.1"/>
    <property type="molecule type" value="Genomic_DNA"/>
</dbReference>
<evidence type="ECO:0000313" key="2">
    <source>
        <dbReference type="Proteomes" id="UP000751190"/>
    </source>
</evidence>
<name>A0A8J5Y441_DIALT</name>
<protein>
    <submittedName>
        <fullName evidence="1">Uncharacterized protein</fullName>
    </submittedName>
</protein>
<dbReference type="Proteomes" id="UP000751190">
    <property type="component" value="Unassembled WGS sequence"/>
</dbReference>
<accession>A0A8J5Y441</accession>
<organism evidence="1 2">
    <name type="scientific">Diacronema lutheri</name>
    <name type="common">Unicellular marine alga</name>
    <name type="synonym">Monochrysis lutheri</name>
    <dbReference type="NCBI Taxonomy" id="2081491"/>
    <lineage>
        <taxon>Eukaryota</taxon>
        <taxon>Haptista</taxon>
        <taxon>Haptophyta</taxon>
        <taxon>Pavlovophyceae</taxon>
        <taxon>Pavlovales</taxon>
        <taxon>Pavlovaceae</taxon>
        <taxon>Diacronema</taxon>
    </lineage>
</organism>
<dbReference type="AlphaFoldDB" id="A0A8J5Y441"/>
<keyword evidence="2" id="KW-1185">Reference proteome</keyword>